<keyword evidence="7" id="KW-0436">Ligase</keyword>
<evidence type="ECO:0000259" key="6">
    <source>
        <dbReference type="Pfam" id="PF04932"/>
    </source>
</evidence>
<comment type="caution">
    <text evidence="7">The sequence shown here is derived from an EMBL/GenBank/DDBJ whole genome shotgun (WGS) entry which is preliminary data.</text>
</comment>
<feature type="transmembrane region" description="Helical" evidence="5">
    <location>
        <begin position="137"/>
        <end position="160"/>
    </location>
</feature>
<organism evidence="7 8">
    <name type="scientific">Thioclava arctica</name>
    <dbReference type="NCBI Taxonomy" id="3238301"/>
    <lineage>
        <taxon>Bacteria</taxon>
        <taxon>Pseudomonadati</taxon>
        <taxon>Pseudomonadota</taxon>
        <taxon>Alphaproteobacteria</taxon>
        <taxon>Rhodobacterales</taxon>
        <taxon>Paracoccaceae</taxon>
        <taxon>Thioclava</taxon>
    </lineage>
</organism>
<proteinExistence type="predicted"/>
<dbReference type="Proteomes" id="UP001557465">
    <property type="component" value="Unassembled WGS sequence"/>
</dbReference>
<evidence type="ECO:0000256" key="2">
    <source>
        <dbReference type="ARBA" id="ARBA00022692"/>
    </source>
</evidence>
<accession>A0ABV3THW7</accession>
<dbReference type="EMBL" id="JBFRYC010000002">
    <property type="protein sequence ID" value="MEX1660895.1"/>
    <property type="molecule type" value="Genomic_DNA"/>
</dbReference>
<feature type="transmembrane region" description="Helical" evidence="5">
    <location>
        <begin position="58"/>
        <end position="76"/>
    </location>
</feature>
<evidence type="ECO:0000256" key="5">
    <source>
        <dbReference type="SAM" id="Phobius"/>
    </source>
</evidence>
<evidence type="ECO:0000313" key="8">
    <source>
        <dbReference type="Proteomes" id="UP001557465"/>
    </source>
</evidence>
<feature type="transmembrane region" description="Helical" evidence="5">
    <location>
        <begin position="203"/>
        <end position="221"/>
    </location>
</feature>
<keyword evidence="3 5" id="KW-1133">Transmembrane helix</keyword>
<dbReference type="PANTHER" id="PTHR37422:SF17">
    <property type="entry name" value="O-ANTIGEN LIGASE"/>
    <property type="match status" value="1"/>
</dbReference>
<sequence>MTPAARSARRYRRQSLHVSWRLLEWWGVAISLFLLSGAVFPLLLMVQSGSLGDSERGVLRLMQLPVIAITLILLSRHLGELLLAIRRTLPMFSLSLLAFASAFWSISPSITLRRAIALIAAMLLAYLLAIRFTPRQLLVLFSSILGGCLGLSLIIGVIAPQIAFMPDDTGLRGIYTHKNVLGWAACLGFILALGLMADAGGRLFRRGVVLLLASIACLVLSQSSTSLLAAVTGLVLFWVYTLLHRKRGLARALLVLVVLQLAALLLLFLSEFLVPVLESLGKDATLTGRVPLWHLVDGYIAERPWRGFGYGAFWSQSNPAKFVIEEALQWIPPHAHNGYRDMLLNFGIPGLVLLVLTIVRAIRRGGVLLCAQPEAGWAWMNVSIGVMVVLNLSESNFLAQNDIQSLMMMTVVAMFGLRAPH</sequence>
<evidence type="ECO:0000256" key="4">
    <source>
        <dbReference type="ARBA" id="ARBA00023136"/>
    </source>
</evidence>
<reference evidence="7 8" key="1">
    <citation type="journal article" date="2011" name="Int. J. Syst. Evol. Microbiol.">
        <title>Zhongshania antarctica gen. nov., sp. nov. and Zhongshania guokunii sp. nov., gammaproteobacteria respectively isolated from coastal attached (fast) ice and surface seawater of the Antarctic.</title>
        <authorList>
            <person name="Li H.J."/>
            <person name="Zhang X.Y."/>
            <person name="Chen C.X."/>
            <person name="Zhang Y.J."/>
            <person name="Gao Z.M."/>
            <person name="Yu Y."/>
            <person name="Chen X.L."/>
            <person name="Chen B."/>
            <person name="Zhang Y.Z."/>
        </authorList>
    </citation>
    <scope>NUCLEOTIDE SEQUENCE [LARGE SCALE GENOMIC DNA]</scope>
    <source>
        <strain evidence="7 8">15-R06ZXC-3</strain>
    </source>
</reference>
<dbReference type="InterPro" id="IPR051533">
    <property type="entry name" value="WaaL-like"/>
</dbReference>
<evidence type="ECO:0000256" key="3">
    <source>
        <dbReference type="ARBA" id="ARBA00022989"/>
    </source>
</evidence>
<name>A0ABV3THW7_9RHOB</name>
<keyword evidence="8" id="KW-1185">Reference proteome</keyword>
<dbReference type="GO" id="GO:0016874">
    <property type="term" value="F:ligase activity"/>
    <property type="evidence" value="ECO:0007669"/>
    <property type="project" value="UniProtKB-KW"/>
</dbReference>
<dbReference type="InterPro" id="IPR007016">
    <property type="entry name" value="O-antigen_ligase-rel_domated"/>
</dbReference>
<protein>
    <submittedName>
        <fullName evidence="7">O-antigen ligase family protein</fullName>
    </submittedName>
</protein>
<dbReference type="PANTHER" id="PTHR37422">
    <property type="entry name" value="TEICHURONIC ACID BIOSYNTHESIS PROTEIN TUAE"/>
    <property type="match status" value="1"/>
</dbReference>
<feature type="transmembrane region" description="Helical" evidence="5">
    <location>
        <begin position="180"/>
        <end position="196"/>
    </location>
</feature>
<feature type="transmembrane region" description="Helical" evidence="5">
    <location>
        <begin position="342"/>
        <end position="362"/>
    </location>
</feature>
<evidence type="ECO:0000256" key="1">
    <source>
        <dbReference type="ARBA" id="ARBA00004141"/>
    </source>
</evidence>
<feature type="transmembrane region" description="Helical" evidence="5">
    <location>
        <begin position="88"/>
        <end position="106"/>
    </location>
</feature>
<keyword evidence="2 5" id="KW-0812">Transmembrane</keyword>
<feature type="transmembrane region" description="Helical" evidence="5">
    <location>
        <begin position="250"/>
        <end position="269"/>
    </location>
</feature>
<keyword evidence="4 5" id="KW-0472">Membrane</keyword>
<feature type="transmembrane region" description="Helical" evidence="5">
    <location>
        <begin position="21"/>
        <end position="46"/>
    </location>
</feature>
<feature type="transmembrane region" description="Helical" evidence="5">
    <location>
        <begin position="112"/>
        <end position="130"/>
    </location>
</feature>
<dbReference type="RefSeq" id="WP_368391232.1">
    <property type="nucleotide sequence ID" value="NZ_JBFRYC010000002.1"/>
</dbReference>
<dbReference type="Pfam" id="PF04932">
    <property type="entry name" value="Wzy_C"/>
    <property type="match status" value="1"/>
</dbReference>
<evidence type="ECO:0000313" key="7">
    <source>
        <dbReference type="EMBL" id="MEX1660895.1"/>
    </source>
</evidence>
<feature type="domain" description="O-antigen ligase-related" evidence="6">
    <location>
        <begin position="210"/>
        <end position="355"/>
    </location>
</feature>
<gene>
    <name evidence="7" type="ORF">AB4874_04420</name>
</gene>
<feature type="transmembrane region" description="Helical" evidence="5">
    <location>
        <begin position="374"/>
        <end position="392"/>
    </location>
</feature>
<comment type="subcellular location">
    <subcellularLocation>
        <location evidence="1">Membrane</location>
        <topology evidence="1">Multi-pass membrane protein</topology>
    </subcellularLocation>
</comment>